<keyword evidence="4" id="KW-0902">Two-component regulatory system</keyword>
<evidence type="ECO:0000256" key="9">
    <source>
        <dbReference type="SAM" id="Coils"/>
    </source>
</evidence>
<dbReference type="CDD" id="cd17536">
    <property type="entry name" value="REC_YesN-like"/>
    <property type="match status" value="1"/>
</dbReference>
<comment type="caution">
    <text evidence="12">The sequence shown here is derived from an EMBL/GenBank/DDBJ whole genome shotgun (WGS) entry which is preliminary data.</text>
</comment>
<dbReference type="PROSITE" id="PS01124">
    <property type="entry name" value="HTH_ARAC_FAMILY_2"/>
    <property type="match status" value="1"/>
</dbReference>
<dbReference type="SUPFAM" id="SSF52172">
    <property type="entry name" value="CheY-like"/>
    <property type="match status" value="1"/>
</dbReference>
<evidence type="ECO:0000259" key="10">
    <source>
        <dbReference type="PROSITE" id="PS01124"/>
    </source>
</evidence>
<dbReference type="InterPro" id="IPR051552">
    <property type="entry name" value="HptR"/>
</dbReference>
<evidence type="ECO:0000256" key="3">
    <source>
        <dbReference type="ARBA" id="ARBA00022553"/>
    </source>
</evidence>
<dbReference type="PANTHER" id="PTHR42713:SF3">
    <property type="entry name" value="TRANSCRIPTIONAL REGULATORY PROTEIN HPTR"/>
    <property type="match status" value="1"/>
</dbReference>
<dbReference type="Proteomes" id="UP001596028">
    <property type="component" value="Unassembled WGS sequence"/>
</dbReference>
<keyword evidence="13" id="KW-1185">Reference proteome</keyword>
<evidence type="ECO:0000256" key="6">
    <source>
        <dbReference type="ARBA" id="ARBA00023125"/>
    </source>
</evidence>
<dbReference type="EMBL" id="JBHSEP010000021">
    <property type="protein sequence ID" value="MFC4600970.1"/>
    <property type="molecule type" value="Genomic_DNA"/>
</dbReference>
<gene>
    <name evidence="12" type="ORF">ACFO3S_22185</name>
</gene>
<dbReference type="PROSITE" id="PS50110">
    <property type="entry name" value="RESPONSE_REGULATORY"/>
    <property type="match status" value="1"/>
</dbReference>
<dbReference type="InterPro" id="IPR011006">
    <property type="entry name" value="CheY-like_superfamily"/>
</dbReference>
<dbReference type="SUPFAM" id="SSF46689">
    <property type="entry name" value="Homeodomain-like"/>
    <property type="match status" value="2"/>
</dbReference>
<evidence type="ECO:0000256" key="4">
    <source>
        <dbReference type="ARBA" id="ARBA00023012"/>
    </source>
</evidence>
<feature type="coiled-coil region" evidence="9">
    <location>
        <begin position="109"/>
        <end position="136"/>
    </location>
</feature>
<sequence length="535" mass="60080">MRKVMVVDDERWVRRGLIQSIPWERLGLRLAGEAADGQDAYEMALEQKPDLLFLDMRMPGLDGKELLALLDAELPELLTIVVSGYSDFEYTKQAIRHHAFDYLLKPVKKEELADVLDKAVAELDRREEERRKAEEVRRSDRWFRDLLLERSEPELQGGAPGALRAEPADAWAGLSSVVFVARADRYREDGGGTATLRSLRERLIRERAFYLGGDWELALAPSPDGRPEAVGAVAAPGLPQSELMRLLAAVQAELKRLDGVGYSIGVSEPSPAEADRLRRAYAQAQAALAGRRLAAGEALLFAGQAAEPAPAGEPYPQKREQAFLLALQMGNREEAEREFELLLAAICGGSATVEQLQRGAILLVHALERQLRADESSLENVCGKRLLELSEALKHRCDPDSVRALFAEEIIPAALEAAERQGATQGERIVREVRKLIETHYDQPLSLQHIAESRFVNPDYLSRLFKKTTGRNFVDYLTDTRIRKAMELMQVPAYKNYEIARKVGYEDYRYFSQIFKKKTGRTIGDYRSEFVSGKT</sequence>
<organism evidence="12 13">
    <name type="scientific">Cohnella hongkongensis</name>
    <dbReference type="NCBI Taxonomy" id="178337"/>
    <lineage>
        <taxon>Bacteria</taxon>
        <taxon>Bacillati</taxon>
        <taxon>Bacillota</taxon>
        <taxon>Bacilli</taxon>
        <taxon>Bacillales</taxon>
        <taxon>Paenibacillaceae</taxon>
        <taxon>Cohnella</taxon>
    </lineage>
</organism>
<keyword evidence="7" id="KW-0804">Transcription</keyword>
<evidence type="ECO:0000256" key="7">
    <source>
        <dbReference type="ARBA" id="ARBA00023163"/>
    </source>
</evidence>
<name>A0ABV9FIV7_9BACL</name>
<dbReference type="Gene3D" id="1.10.10.60">
    <property type="entry name" value="Homeodomain-like"/>
    <property type="match status" value="2"/>
</dbReference>
<accession>A0ABV9FIV7</accession>
<dbReference type="InterPro" id="IPR009057">
    <property type="entry name" value="Homeodomain-like_sf"/>
</dbReference>
<dbReference type="Gene3D" id="3.40.50.2300">
    <property type="match status" value="1"/>
</dbReference>
<feature type="domain" description="HTH araC/xylS-type" evidence="10">
    <location>
        <begin position="431"/>
        <end position="529"/>
    </location>
</feature>
<keyword evidence="5" id="KW-0805">Transcription regulation</keyword>
<dbReference type="RefSeq" id="WP_378100545.1">
    <property type="nucleotide sequence ID" value="NZ_JBHSEP010000021.1"/>
</dbReference>
<feature type="domain" description="Response regulatory" evidence="11">
    <location>
        <begin position="3"/>
        <end position="120"/>
    </location>
</feature>
<proteinExistence type="predicted"/>
<comment type="subcellular location">
    <subcellularLocation>
        <location evidence="1">Cytoplasm</location>
    </subcellularLocation>
</comment>
<dbReference type="InterPro" id="IPR001789">
    <property type="entry name" value="Sig_transdc_resp-reg_receiver"/>
</dbReference>
<protein>
    <submittedName>
        <fullName evidence="12">Response regulator</fullName>
    </submittedName>
</protein>
<evidence type="ECO:0000313" key="13">
    <source>
        <dbReference type="Proteomes" id="UP001596028"/>
    </source>
</evidence>
<dbReference type="Pfam" id="PF00072">
    <property type="entry name" value="Response_reg"/>
    <property type="match status" value="1"/>
</dbReference>
<dbReference type="SMART" id="SM00448">
    <property type="entry name" value="REC"/>
    <property type="match status" value="1"/>
</dbReference>
<evidence type="ECO:0000313" key="12">
    <source>
        <dbReference type="EMBL" id="MFC4600970.1"/>
    </source>
</evidence>
<keyword evidence="6" id="KW-0238">DNA-binding</keyword>
<evidence type="ECO:0000256" key="5">
    <source>
        <dbReference type="ARBA" id="ARBA00023015"/>
    </source>
</evidence>
<dbReference type="Pfam" id="PF12833">
    <property type="entry name" value="HTH_18"/>
    <property type="match status" value="1"/>
</dbReference>
<feature type="modified residue" description="4-aspartylphosphate" evidence="8">
    <location>
        <position position="55"/>
    </location>
</feature>
<evidence type="ECO:0000256" key="2">
    <source>
        <dbReference type="ARBA" id="ARBA00022490"/>
    </source>
</evidence>
<dbReference type="SMART" id="SM00342">
    <property type="entry name" value="HTH_ARAC"/>
    <property type="match status" value="1"/>
</dbReference>
<keyword evidence="3 8" id="KW-0597">Phosphoprotein</keyword>
<dbReference type="InterPro" id="IPR018060">
    <property type="entry name" value="HTH_AraC"/>
</dbReference>
<evidence type="ECO:0000256" key="8">
    <source>
        <dbReference type="PROSITE-ProRule" id="PRU00169"/>
    </source>
</evidence>
<reference evidence="13" key="1">
    <citation type="journal article" date="2019" name="Int. J. Syst. Evol. Microbiol.">
        <title>The Global Catalogue of Microorganisms (GCM) 10K type strain sequencing project: providing services to taxonomists for standard genome sequencing and annotation.</title>
        <authorList>
            <consortium name="The Broad Institute Genomics Platform"/>
            <consortium name="The Broad Institute Genome Sequencing Center for Infectious Disease"/>
            <person name="Wu L."/>
            <person name="Ma J."/>
        </authorList>
    </citation>
    <scope>NUCLEOTIDE SEQUENCE [LARGE SCALE GENOMIC DNA]</scope>
    <source>
        <strain evidence="13">CCUG 49571</strain>
    </source>
</reference>
<keyword evidence="9" id="KW-0175">Coiled coil</keyword>
<evidence type="ECO:0000259" key="11">
    <source>
        <dbReference type="PROSITE" id="PS50110"/>
    </source>
</evidence>
<keyword evidence="2" id="KW-0963">Cytoplasm</keyword>
<dbReference type="PANTHER" id="PTHR42713">
    <property type="entry name" value="HISTIDINE KINASE-RELATED"/>
    <property type="match status" value="1"/>
</dbReference>
<evidence type="ECO:0000256" key="1">
    <source>
        <dbReference type="ARBA" id="ARBA00004496"/>
    </source>
</evidence>